<dbReference type="EMBL" id="VMBG01000003">
    <property type="protein sequence ID" value="TSJ75717.1"/>
    <property type="molecule type" value="Genomic_DNA"/>
</dbReference>
<name>A0A556QGG3_9BACT</name>
<evidence type="ECO:0000256" key="7">
    <source>
        <dbReference type="ARBA" id="ARBA00023136"/>
    </source>
</evidence>
<comment type="subcellular location">
    <subcellularLocation>
        <location evidence="1">Cell membrane</location>
        <topology evidence="1">Multi-pass membrane protein</topology>
    </subcellularLocation>
</comment>
<evidence type="ECO:0000313" key="10">
    <source>
        <dbReference type="Proteomes" id="UP000315648"/>
    </source>
</evidence>
<feature type="transmembrane region" description="Helical" evidence="8">
    <location>
        <begin position="77"/>
        <end position="97"/>
    </location>
</feature>
<keyword evidence="6 8" id="KW-1133">Transmembrane helix</keyword>
<feature type="transmembrane region" description="Helical" evidence="8">
    <location>
        <begin position="225"/>
        <end position="252"/>
    </location>
</feature>
<keyword evidence="4 8" id="KW-0812">Transmembrane</keyword>
<evidence type="ECO:0000256" key="5">
    <source>
        <dbReference type="ARBA" id="ARBA00022801"/>
    </source>
</evidence>
<keyword evidence="2" id="KW-1003">Cell membrane</keyword>
<gene>
    <name evidence="9" type="ORF">FPL22_15730</name>
</gene>
<feature type="transmembrane region" description="Helical" evidence="8">
    <location>
        <begin position="103"/>
        <end position="120"/>
    </location>
</feature>
<dbReference type="GO" id="GO:0006508">
    <property type="term" value="P:proteolysis"/>
    <property type="evidence" value="ECO:0007669"/>
    <property type="project" value="UniProtKB-KW"/>
</dbReference>
<dbReference type="AlphaFoldDB" id="A0A556QGG3"/>
<feature type="transmembrane region" description="Helical" evidence="8">
    <location>
        <begin position="127"/>
        <end position="148"/>
    </location>
</feature>
<feature type="transmembrane region" description="Helical" evidence="8">
    <location>
        <begin position="264"/>
        <end position="282"/>
    </location>
</feature>
<evidence type="ECO:0000256" key="2">
    <source>
        <dbReference type="ARBA" id="ARBA00022475"/>
    </source>
</evidence>
<dbReference type="RefSeq" id="WP_144353990.1">
    <property type="nucleotide sequence ID" value="NZ_CBCRVV010000004.1"/>
</dbReference>
<evidence type="ECO:0000256" key="3">
    <source>
        <dbReference type="ARBA" id="ARBA00022670"/>
    </source>
</evidence>
<keyword evidence="5" id="KW-0378">Hydrolase</keyword>
<keyword evidence="10" id="KW-1185">Reference proteome</keyword>
<dbReference type="InterPro" id="IPR026392">
    <property type="entry name" value="Exo/Archaeosortase_dom"/>
</dbReference>
<sequence>MPDQPPDSSPARVWDMGHITAAVLVLCTVIAFWPVTRWMFHEVAASQQIRQSFVLLGAAAGLVFWQHAREWRLKLEISNTALILIGSAYAFTALAWWTKLPLLVLPAFALGLGGILHVIVGSEAWRFVKPLFIGFVACLIIILLFPLLDWPLRQMAGINAARFLHALGFTPQLSVISDPEPRLLLNTGKNIFHVATECNGFGLITSGAVLALLAGGIANRRVIALMWLVPVAMIIGFVFNLLRILVICLLAPTFPNNYHTLHETAGILLLWAGLGLIGWLAWRPAAEVAAPPSDTPENPPRVPANS</sequence>
<comment type="caution">
    <text evidence="9">The sequence shown here is derived from an EMBL/GenBank/DDBJ whole genome shotgun (WGS) entry which is preliminary data.</text>
</comment>
<protein>
    <submittedName>
        <fullName evidence="9">Exosortase/archaeosortase family protein</fullName>
    </submittedName>
</protein>
<feature type="transmembrane region" description="Helical" evidence="8">
    <location>
        <begin position="12"/>
        <end position="36"/>
    </location>
</feature>
<evidence type="ECO:0000256" key="6">
    <source>
        <dbReference type="ARBA" id="ARBA00022989"/>
    </source>
</evidence>
<feature type="transmembrane region" description="Helical" evidence="8">
    <location>
        <begin position="191"/>
        <end position="213"/>
    </location>
</feature>
<evidence type="ECO:0000256" key="8">
    <source>
        <dbReference type="SAM" id="Phobius"/>
    </source>
</evidence>
<evidence type="ECO:0000313" key="9">
    <source>
        <dbReference type="EMBL" id="TSJ75717.1"/>
    </source>
</evidence>
<dbReference type="OrthoDB" id="190428at2"/>
<keyword evidence="7 8" id="KW-0472">Membrane</keyword>
<dbReference type="InterPro" id="IPR019127">
    <property type="entry name" value="Exosortase"/>
</dbReference>
<keyword evidence="3" id="KW-0645">Protease</keyword>
<evidence type="ECO:0000256" key="1">
    <source>
        <dbReference type="ARBA" id="ARBA00004651"/>
    </source>
</evidence>
<proteinExistence type="predicted"/>
<accession>A0A556QGG3</accession>
<organism evidence="9 10">
    <name type="scientific">Rariglobus hedericola</name>
    <dbReference type="NCBI Taxonomy" id="2597822"/>
    <lineage>
        <taxon>Bacteria</taxon>
        <taxon>Pseudomonadati</taxon>
        <taxon>Verrucomicrobiota</taxon>
        <taxon>Opitutia</taxon>
        <taxon>Opitutales</taxon>
        <taxon>Opitutaceae</taxon>
        <taxon>Rariglobus</taxon>
    </lineage>
</organism>
<evidence type="ECO:0000256" key="4">
    <source>
        <dbReference type="ARBA" id="ARBA00022692"/>
    </source>
</evidence>
<reference evidence="9 10" key="1">
    <citation type="submission" date="2019-07" db="EMBL/GenBank/DDBJ databases">
        <title>Description of 53C-WASEF.</title>
        <authorList>
            <person name="Pitt A."/>
            <person name="Hahn M.W."/>
        </authorList>
    </citation>
    <scope>NUCLEOTIDE SEQUENCE [LARGE SCALE GENOMIC DNA]</scope>
    <source>
        <strain evidence="9 10">53C-WASEF</strain>
    </source>
</reference>
<dbReference type="NCBIfam" id="TIGR04178">
    <property type="entry name" value="exo_archaeo"/>
    <property type="match status" value="1"/>
</dbReference>
<dbReference type="GO" id="GO:0008233">
    <property type="term" value="F:peptidase activity"/>
    <property type="evidence" value="ECO:0007669"/>
    <property type="project" value="UniProtKB-KW"/>
</dbReference>
<dbReference type="Proteomes" id="UP000315648">
    <property type="component" value="Unassembled WGS sequence"/>
</dbReference>
<dbReference type="Pfam" id="PF09721">
    <property type="entry name" value="Exosortase_EpsH"/>
    <property type="match status" value="1"/>
</dbReference>
<dbReference type="GO" id="GO:0005886">
    <property type="term" value="C:plasma membrane"/>
    <property type="evidence" value="ECO:0007669"/>
    <property type="project" value="UniProtKB-SubCell"/>
</dbReference>